<protein>
    <submittedName>
        <fullName evidence="2">Lipid-transfer protein</fullName>
    </submittedName>
</protein>
<dbReference type="AlphaFoldDB" id="A0A5A7P2X8"/>
<dbReference type="Proteomes" id="UP000325081">
    <property type="component" value="Unassembled WGS sequence"/>
</dbReference>
<feature type="non-terminal residue" evidence="2">
    <location>
        <position position="1"/>
    </location>
</feature>
<keyword evidence="3" id="KW-1185">Reference proteome</keyword>
<organism evidence="2 3">
    <name type="scientific">Striga asiatica</name>
    <name type="common">Asiatic witchweed</name>
    <name type="synonym">Buchnera asiatica</name>
    <dbReference type="NCBI Taxonomy" id="4170"/>
    <lineage>
        <taxon>Eukaryota</taxon>
        <taxon>Viridiplantae</taxon>
        <taxon>Streptophyta</taxon>
        <taxon>Embryophyta</taxon>
        <taxon>Tracheophyta</taxon>
        <taxon>Spermatophyta</taxon>
        <taxon>Magnoliopsida</taxon>
        <taxon>eudicotyledons</taxon>
        <taxon>Gunneridae</taxon>
        <taxon>Pentapetalae</taxon>
        <taxon>asterids</taxon>
        <taxon>lamiids</taxon>
        <taxon>Lamiales</taxon>
        <taxon>Orobanchaceae</taxon>
        <taxon>Buchnereae</taxon>
        <taxon>Striga</taxon>
    </lineage>
</organism>
<gene>
    <name evidence="2" type="ORF">STAS_02573</name>
</gene>
<feature type="region of interest" description="Disordered" evidence="1">
    <location>
        <begin position="110"/>
        <end position="130"/>
    </location>
</feature>
<comment type="caution">
    <text evidence="2">The sequence shown here is derived from an EMBL/GenBank/DDBJ whole genome shotgun (WGS) entry which is preliminary data.</text>
</comment>
<evidence type="ECO:0000313" key="2">
    <source>
        <dbReference type="EMBL" id="GER26911.1"/>
    </source>
</evidence>
<feature type="compositionally biased region" description="Basic and acidic residues" evidence="1">
    <location>
        <begin position="238"/>
        <end position="249"/>
    </location>
</feature>
<sequence length="440" mass="50997">KQGKEERESSRLACIQVAGGELAVKEVWRRRLLVDYQKAPSEKTTLFRKLRRSITKSESPKQGKEERESSRLACIQVAGGELAVKEVWRRRLLVDYQKAPSEKTTLFRKLRRSITKSESPKQGKEERESSRLACIQVAGGELAVKEVWRRRLLVDYQKAPSEKTTLFRKLRRSITKSESPKQGKEERESSRLACIQVAGGELAVKEVWRRRLLVDYQKAPSEKTTLFRKLRRSITKSESPKQGKEERESSRLACIQVAGGELAVKEVWRRRLLVDYQVCNVKDVYRHRNAAKMKRRYNDLDPYQKQVYYAKKNKHRKGQNMGVACLDTDEVLSGLEEREVENRMSIFPNSSLSKSTVNKLITVLDVNPYAKSMTTWKKVYHKYRCHGGWEYKYQRWGEVYLLLQKGGPTDHYKAGAVGENLEVQAYKFGAFARQIKDVVN</sequence>
<evidence type="ECO:0000256" key="1">
    <source>
        <dbReference type="SAM" id="MobiDB-lite"/>
    </source>
</evidence>
<feature type="region of interest" description="Disordered" evidence="1">
    <location>
        <begin position="230"/>
        <end position="249"/>
    </location>
</feature>
<feature type="compositionally biased region" description="Basic and acidic residues" evidence="1">
    <location>
        <begin position="58"/>
        <end position="70"/>
    </location>
</feature>
<feature type="compositionally biased region" description="Basic and acidic residues" evidence="1">
    <location>
        <begin position="118"/>
        <end position="130"/>
    </location>
</feature>
<dbReference type="EMBL" id="BKCP01001225">
    <property type="protein sequence ID" value="GER26911.1"/>
    <property type="molecule type" value="Genomic_DNA"/>
</dbReference>
<evidence type="ECO:0000313" key="3">
    <source>
        <dbReference type="Proteomes" id="UP000325081"/>
    </source>
</evidence>
<proteinExistence type="predicted"/>
<feature type="non-terminal residue" evidence="2">
    <location>
        <position position="440"/>
    </location>
</feature>
<feature type="region of interest" description="Disordered" evidence="1">
    <location>
        <begin position="50"/>
        <end position="70"/>
    </location>
</feature>
<name>A0A5A7P2X8_STRAF</name>
<reference evidence="3" key="1">
    <citation type="journal article" date="2019" name="Curr. Biol.">
        <title>Genome Sequence of Striga asiatica Provides Insight into the Evolution of Plant Parasitism.</title>
        <authorList>
            <person name="Yoshida S."/>
            <person name="Kim S."/>
            <person name="Wafula E.K."/>
            <person name="Tanskanen J."/>
            <person name="Kim Y.M."/>
            <person name="Honaas L."/>
            <person name="Yang Z."/>
            <person name="Spallek T."/>
            <person name="Conn C.E."/>
            <person name="Ichihashi Y."/>
            <person name="Cheong K."/>
            <person name="Cui S."/>
            <person name="Der J.P."/>
            <person name="Gundlach H."/>
            <person name="Jiao Y."/>
            <person name="Hori C."/>
            <person name="Ishida J.K."/>
            <person name="Kasahara H."/>
            <person name="Kiba T."/>
            <person name="Kim M.S."/>
            <person name="Koo N."/>
            <person name="Laohavisit A."/>
            <person name="Lee Y.H."/>
            <person name="Lumba S."/>
            <person name="McCourt P."/>
            <person name="Mortimer J.C."/>
            <person name="Mutuku J.M."/>
            <person name="Nomura T."/>
            <person name="Sasaki-Sekimoto Y."/>
            <person name="Seto Y."/>
            <person name="Wang Y."/>
            <person name="Wakatake T."/>
            <person name="Sakakibara H."/>
            <person name="Demura T."/>
            <person name="Yamaguchi S."/>
            <person name="Yoneyama K."/>
            <person name="Manabe R.I."/>
            <person name="Nelson D.C."/>
            <person name="Schulman A.H."/>
            <person name="Timko M.P."/>
            <person name="dePamphilis C.W."/>
            <person name="Choi D."/>
            <person name="Shirasu K."/>
        </authorList>
    </citation>
    <scope>NUCLEOTIDE SEQUENCE [LARGE SCALE GENOMIC DNA]</scope>
    <source>
        <strain evidence="3">cv. UVA1</strain>
    </source>
</reference>
<accession>A0A5A7P2X8</accession>